<feature type="domain" description="Cadherin" evidence="27">
    <location>
        <begin position="397"/>
        <end position="508"/>
    </location>
</feature>
<dbReference type="GO" id="GO:0005768">
    <property type="term" value="C:endosome"/>
    <property type="evidence" value="ECO:0007669"/>
    <property type="project" value="UniProtKB-SubCell"/>
</dbReference>
<evidence type="ECO:0000256" key="3">
    <source>
        <dbReference type="ARBA" id="ARBA00004496"/>
    </source>
</evidence>
<feature type="transmembrane region" description="Helical" evidence="25">
    <location>
        <begin position="725"/>
        <end position="748"/>
    </location>
</feature>
<dbReference type="FunFam" id="2.60.40.60:FF:000022">
    <property type="entry name" value="Cadherin 2"/>
    <property type="match status" value="1"/>
</dbReference>
<dbReference type="GO" id="GO:0007156">
    <property type="term" value="P:homophilic cell adhesion via plasma membrane adhesion molecules"/>
    <property type="evidence" value="ECO:0007669"/>
    <property type="project" value="InterPro"/>
</dbReference>
<dbReference type="GO" id="GO:0005509">
    <property type="term" value="F:calcium ion binding"/>
    <property type="evidence" value="ECO:0007669"/>
    <property type="project" value="UniProtKB-UniRule"/>
</dbReference>
<dbReference type="GO" id="GO:0007398">
    <property type="term" value="P:ectoderm development"/>
    <property type="evidence" value="ECO:0007669"/>
    <property type="project" value="UniProtKB-ARBA"/>
</dbReference>
<feature type="region of interest" description="Disordered" evidence="24">
    <location>
        <begin position="125"/>
        <end position="161"/>
    </location>
</feature>
<evidence type="ECO:0000259" key="27">
    <source>
        <dbReference type="PROSITE" id="PS50268"/>
    </source>
</evidence>
<dbReference type="EMBL" id="HADX01006975">
    <property type="protein sequence ID" value="SBP29207.1"/>
    <property type="molecule type" value="Transcribed_RNA"/>
</dbReference>
<evidence type="ECO:0000256" key="22">
    <source>
        <dbReference type="RuleBase" id="RU003318"/>
    </source>
</evidence>
<sequence>MGTALVAVCCLFLAVFQASVLLAAEEASCVPGFKSDVWIFRVSRKHLDQGTRLGKVDFTDCTQRTRFLFTTNDTRFVVHPDGTLTVKRPVALHEGHQDFYVHSWDSQGKKMTVPVQLLRQGHHHGNKQNVEHHHEAHTQNPTEEGLEANPESTADPQVPILTFPKSSRGLVRRKRGWVIPPINVAENFRGKFPQQLAQIRSDLDQTKKILYSITGPGANEPPVDLFTMDKDTGYLYATQGLDREKQANYMLVAHATVAGGGGNAEDPMEIIVNVIDQNDNKPIFTQSTYTASVAEASPINFEVVQVDATDADDPDTDNADIRYRIMSQAPELPYVDMFAINPKNGAIRINRPNLDREKYPQYTLTVRAADMVGEGLFADARVILKVTDSNDHPPVFTQSSYKASVEENKEDTVVVRMTVTDGDEVRTPAWNAKFTIVDGDLEGFFAVKTGMNNQEGILYTVKGLDYEVTSIYTLLVAVENEIPFAGEVSTSTATVTVTVLDVNEPPIFDPKEKNVVKPENLATGSQVAAYTASDPDTARKQTVMYRMISDPAGWLEVKKDTGVITVRNQMNRESPFVKADKYTVLIGAYDSDDIPATGTGTLVIRLQDVNDNAPTIVEREITVCNKNPVSQLLTVEDQDGPGFTSPFSLSLSTESQPKWTARMNGTKTGIILDLKQGVVSGMYSVALKVADAEGQAQISTITAKVCDCTGYADKCPERVTGGTNLPVILGVLGSILALLLLVLLLLALTSWNRPQKGTPLLQDDELRDNIYYYDEEGGGEDDQDYNLSVLHRGLDNRPEVFRNDVVPVFMAAPQYRPRPTNPDEIGTFIDDNLKAADNDPNAPPYDSLLVFDYEGGGSEAGSLSSLNSSNSGDEDYSRLNDWGPRFRKLADMYGGGEDDDML</sequence>
<dbReference type="FunFam" id="2.60.40.60:FF:000019">
    <property type="entry name" value="Cadherin 2"/>
    <property type="match status" value="1"/>
</dbReference>
<keyword evidence="10 26" id="KW-0732">Signal</keyword>
<evidence type="ECO:0000256" key="13">
    <source>
        <dbReference type="ARBA" id="ARBA00022837"/>
    </source>
</evidence>
<evidence type="ECO:0000256" key="19">
    <source>
        <dbReference type="ARBA" id="ARBA00023180"/>
    </source>
</evidence>
<dbReference type="GO" id="GO:0005794">
    <property type="term" value="C:Golgi apparatus"/>
    <property type="evidence" value="ECO:0007669"/>
    <property type="project" value="UniProtKB-SubCell"/>
</dbReference>
<dbReference type="AlphaFoldDB" id="A0A1A7YF91"/>
<evidence type="ECO:0000256" key="4">
    <source>
        <dbReference type="ARBA" id="ARBA00004536"/>
    </source>
</evidence>
<dbReference type="GO" id="GO:0044331">
    <property type="term" value="P:cell-cell adhesion mediated by cadherin"/>
    <property type="evidence" value="ECO:0007669"/>
    <property type="project" value="TreeGrafter"/>
</dbReference>
<dbReference type="SMART" id="SM01055">
    <property type="entry name" value="Cadherin_pro"/>
    <property type="match status" value="1"/>
</dbReference>
<reference evidence="28" key="2">
    <citation type="submission" date="2016-06" db="EMBL/GenBank/DDBJ databases">
        <title>The genome of a short-lived fish provides insights into sex chromosome evolution and the genetic control of aging.</title>
        <authorList>
            <person name="Reichwald K."/>
            <person name="Felder M."/>
            <person name="Petzold A."/>
            <person name="Koch P."/>
            <person name="Groth M."/>
            <person name="Platzer M."/>
        </authorList>
    </citation>
    <scope>NUCLEOTIDE SEQUENCE</scope>
    <source>
        <tissue evidence="28">Brain</tissue>
    </source>
</reference>
<evidence type="ECO:0000256" key="20">
    <source>
        <dbReference type="ARBA" id="ARBA00023893"/>
    </source>
</evidence>
<evidence type="ECO:0000256" key="11">
    <source>
        <dbReference type="ARBA" id="ARBA00022737"/>
    </source>
</evidence>
<dbReference type="PROSITE" id="PS00232">
    <property type="entry name" value="CADHERIN_1"/>
    <property type="match status" value="3"/>
</dbReference>
<keyword evidence="15" id="KW-0965">Cell junction</keyword>
<dbReference type="Pfam" id="PF08758">
    <property type="entry name" value="Cadherin_pro"/>
    <property type="match status" value="1"/>
</dbReference>
<evidence type="ECO:0000256" key="5">
    <source>
        <dbReference type="ARBA" id="ARBA00004601"/>
    </source>
</evidence>
<keyword evidence="12" id="KW-0967">Endosome</keyword>
<evidence type="ECO:0000256" key="2">
    <source>
        <dbReference type="ARBA" id="ARBA00004251"/>
    </source>
</evidence>
<dbReference type="GO" id="GO:0016339">
    <property type="term" value="P:calcium-dependent cell-cell adhesion via plasma membrane cell adhesion molecules"/>
    <property type="evidence" value="ECO:0007669"/>
    <property type="project" value="TreeGrafter"/>
</dbReference>
<evidence type="ECO:0000256" key="23">
    <source>
        <dbReference type="RuleBase" id="RU004357"/>
    </source>
</evidence>
<comment type="function">
    <text evidence="23">Cadherins are calcium-dependent cell adhesion proteins.</text>
</comment>
<dbReference type="GO" id="GO:0034332">
    <property type="term" value="P:adherens junction organization"/>
    <property type="evidence" value="ECO:0007669"/>
    <property type="project" value="UniProtKB-ARBA"/>
</dbReference>
<dbReference type="InterPro" id="IPR002126">
    <property type="entry name" value="Cadherin-like_dom"/>
</dbReference>
<reference evidence="28" key="1">
    <citation type="submission" date="2016-05" db="EMBL/GenBank/DDBJ databases">
        <authorList>
            <person name="Lavstsen T."/>
            <person name="Jespersen J.S."/>
        </authorList>
    </citation>
    <scope>NUCLEOTIDE SEQUENCE</scope>
    <source>
        <tissue evidence="28">Brain</tissue>
    </source>
</reference>
<dbReference type="InterPro" id="IPR039808">
    <property type="entry name" value="Cadherin"/>
</dbReference>
<evidence type="ECO:0000256" key="14">
    <source>
        <dbReference type="ARBA" id="ARBA00022889"/>
    </source>
</evidence>
<dbReference type="Gene3D" id="2.60.40.60">
    <property type="entry name" value="Cadherins"/>
    <property type="match status" value="6"/>
</dbReference>
<name>A0A1A7YF91_9TELE</name>
<evidence type="ECO:0000256" key="6">
    <source>
        <dbReference type="ARBA" id="ARBA00022475"/>
    </source>
</evidence>
<dbReference type="GO" id="GO:0045296">
    <property type="term" value="F:cadherin binding"/>
    <property type="evidence" value="ECO:0007669"/>
    <property type="project" value="TreeGrafter"/>
</dbReference>
<dbReference type="InterPro" id="IPR020894">
    <property type="entry name" value="Cadherin_CS"/>
</dbReference>
<evidence type="ECO:0000256" key="17">
    <source>
        <dbReference type="ARBA" id="ARBA00023034"/>
    </source>
</evidence>
<evidence type="ECO:0000256" key="9">
    <source>
        <dbReference type="ARBA" id="ARBA00022723"/>
    </source>
</evidence>
<dbReference type="GO" id="GO:0001841">
    <property type="term" value="P:neural tube formation"/>
    <property type="evidence" value="ECO:0007669"/>
    <property type="project" value="UniProtKB-ARBA"/>
</dbReference>
<dbReference type="PANTHER" id="PTHR24027:SF319">
    <property type="entry name" value="CADHERIN-1"/>
    <property type="match status" value="1"/>
</dbReference>
<proteinExistence type="predicted"/>
<dbReference type="FunFam" id="2.60.40.60:FF:000095">
    <property type="entry name" value="Cadherin 13"/>
    <property type="match status" value="1"/>
</dbReference>
<dbReference type="FunFam" id="2.60.40.60:FF:000191">
    <property type="entry name" value="Cadherin 1"/>
    <property type="match status" value="1"/>
</dbReference>
<keyword evidence="19" id="KW-0325">Glycoprotein</keyword>
<dbReference type="SUPFAM" id="SSF49313">
    <property type="entry name" value="Cadherin-like"/>
    <property type="match status" value="6"/>
</dbReference>
<evidence type="ECO:0000256" key="24">
    <source>
        <dbReference type="SAM" id="MobiDB-lite"/>
    </source>
</evidence>
<dbReference type="GO" id="GO:0007498">
    <property type="term" value="P:mesoderm development"/>
    <property type="evidence" value="ECO:0007669"/>
    <property type="project" value="UniProtKB-ARBA"/>
</dbReference>
<evidence type="ECO:0000256" key="18">
    <source>
        <dbReference type="ARBA" id="ARBA00023136"/>
    </source>
</evidence>
<dbReference type="InterPro" id="IPR014868">
    <property type="entry name" value="Cadherin_pro_dom"/>
</dbReference>
<gene>
    <name evidence="28" type="primary">Nfu_g_1_016592</name>
</gene>
<dbReference type="Pfam" id="PF01049">
    <property type="entry name" value="CADH_Y-type_LIR"/>
    <property type="match status" value="1"/>
</dbReference>
<protein>
    <recommendedName>
        <fullName evidence="20">Cadherin-1</fullName>
    </recommendedName>
</protein>
<dbReference type="GO" id="GO:0016342">
    <property type="term" value="C:catenin complex"/>
    <property type="evidence" value="ECO:0007669"/>
    <property type="project" value="TreeGrafter"/>
</dbReference>
<dbReference type="GO" id="GO:0007043">
    <property type="term" value="P:cell-cell junction assembly"/>
    <property type="evidence" value="ECO:0007669"/>
    <property type="project" value="TreeGrafter"/>
</dbReference>
<evidence type="ECO:0000256" key="15">
    <source>
        <dbReference type="ARBA" id="ARBA00022949"/>
    </source>
</evidence>
<dbReference type="FunFam" id="4.10.900.10:FF:000001">
    <property type="entry name" value="Cadherin 2"/>
    <property type="match status" value="1"/>
</dbReference>
<dbReference type="Gene3D" id="4.10.900.10">
    <property type="entry name" value="TCF3-CBD (Catenin binding domain)"/>
    <property type="match status" value="1"/>
</dbReference>
<dbReference type="GO" id="GO:0042074">
    <property type="term" value="P:cell migration involved in gastrulation"/>
    <property type="evidence" value="ECO:0007669"/>
    <property type="project" value="UniProtKB-ARBA"/>
</dbReference>
<dbReference type="PRINTS" id="PR00205">
    <property type="entry name" value="CADHERIN"/>
</dbReference>
<dbReference type="GO" id="GO:0001764">
    <property type="term" value="P:neuron migration"/>
    <property type="evidence" value="ECO:0007669"/>
    <property type="project" value="UniProtKB-ARBA"/>
</dbReference>
<evidence type="ECO:0000256" key="10">
    <source>
        <dbReference type="ARBA" id="ARBA00022729"/>
    </source>
</evidence>
<feature type="compositionally biased region" description="Low complexity" evidence="24">
    <location>
        <begin position="860"/>
        <end position="871"/>
    </location>
</feature>
<evidence type="ECO:0000256" key="25">
    <source>
        <dbReference type="SAM" id="Phobius"/>
    </source>
</evidence>
<dbReference type="GO" id="GO:0008013">
    <property type="term" value="F:beta-catenin binding"/>
    <property type="evidence" value="ECO:0007669"/>
    <property type="project" value="TreeGrafter"/>
</dbReference>
<dbReference type="InterPro" id="IPR027397">
    <property type="entry name" value="Catenin-bd_sf"/>
</dbReference>
<evidence type="ECO:0000256" key="1">
    <source>
        <dbReference type="ARBA" id="ARBA00004177"/>
    </source>
</evidence>
<evidence type="ECO:0000256" key="21">
    <source>
        <dbReference type="PROSITE-ProRule" id="PRU00043"/>
    </source>
</evidence>
<feature type="region of interest" description="Disordered" evidence="24">
    <location>
        <begin position="859"/>
        <end position="880"/>
    </location>
</feature>
<evidence type="ECO:0000313" key="28">
    <source>
        <dbReference type="EMBL" id="SBP29207.1"/>
    </source>
</evidence>
<dbReference type="InterPro" id="IPR000233">
    <property type="entry name" value="Cadherin_Y-type_LIR"/>
</dbReference>
<keyword evidence="18 25" id="KW-0472">Membrane</keyword>
<feature type="chain" id="PRO_5008363841" description="Cadherin-1" evidence="26">
    <location>
        <begin position="24"/>
        <end position="902"/>
    </location>
</feature>
<evidence type="ECO:0000256" key="16">
    <source>
        <dbReference type="ARBA" id="ARBA00022989"/>
    </source>
</evidence>
<dbReference type="GO" id="GO:0060027">
    <property type="term" value="P:convergent extension involved in gastrulation"/>
    <property type="evidence" value="ECO:0007669"/>
    <property type="project" value="UniProtKB-ARBA"/>
</dbReference>
<keyword evidence="9" id="KW-0479">Metal-binding</keyword>
<keyword evidence="16 25" id="KW-1133">Transmembrane helix</keyword>
<dbReference type="CDD" id="cd11304">
    <property type="entry name" value="Cadherin_repeat"/>
    <property type="match status" value="3"/>
</dbReference>
<dbReference type="Pfam" id="PF00028">
    <property type="entry name" value="Cadherin"/>
    <property type="match status" value="4"/>
</dbReference>
<feature type="domain" description="Cadherin" evidence="27">
    <location>
        <begin position="201"/>
        <end position="284"/>
    </location>
</feature>
<keyword evidence="7" id="KW-0963">Cytoplasm</keyword>
<dbReference type="GO" id="GO:0030010">
    <property type="term" value="P:establishment of cell polarity"/>
    <property type="evidence" value="ECO:0007669"/>
    <property type="project" value="UniProtKB-ARBA"/>
</dbReference>
<feature type="signal peptide" evidence="26">
    <location>
        <begin position="1"/>
        <end position="23"/>
    </location>
</feature>
<keyword evidence="14 22" id="KW-0130">Cell adhesion</keyword>
<comment type="subcellular location">
    <subcellularLocation>
        <location evidence="4">Cell junction</location>
        <location evidence="4">Adherens junction</location>
    </subcellularLocation>
    <subcellularLocation>
        <location evidence="2 22">Cell membrane</location>
        <topology evidence="2 22">Single-pass type I membrane protein</topology>
    </subcellularLocation>
    <subcellularLocation>
        <location evidence="3">Cytoplasm</location>
    </subcellularLocation>
    <subcellularLocation>
        <location evidence="1">Endosome</location>
    </subcellularLocation>
    <subcellularLocation>
        <location evidence="5">Golgi apparatus</location>
        <location evidence="5">trans-Golgi network</location>
    </subcellularLocation>
</comment>
<accession>A0A1A7YF91</accession>
<feature type="domain" description="Cadherin" evidence="27">
    <location>
        <begin position="285"/>
        <end position="396"/>
    </location>
</feature>
<evidence type="ECO:0000256" key="26">
    <source>
        <dbReference type="SAM" id="SignalP"/>
    </source>
</evidence>
<keyword evidence="6" id="KW-1003">Cell membrane</keyword>
<dbReference type="InterPro" id="IPR015919">
    <property type="entry name" value="Cadherin-like_sf"/>
</dbReference>
<dbReference type="GO" id="GO:0005912">
    <property type="term" value="C:adherens junction"/>
    <property type="evidence" value="ECO:0007669"/>
    <property type="project" value="UniProtKB-SubCell"/>
</dbReference>
<keyword evidence="17" id="KW-0333">Golgi apparatus</keyword>
<dbReference type="PANTHER" id="PTHR24027">
    <property type="entry name" value="CADHERIN-23"/>
    <property type="match status" value="1"/>
</dbReference>
<keyword evidence="8 22" id="KW-0812">Transmembrane</keyword>
<dbReference type="GO" id="GO:0000902">
    <property type="term" value="P:cell morphogenesis"/>
    <property type="evidence" value="ECO:0007669"/>
    <property type="project" value="TreeGrafter"/>
</dbReference>
<evidence type="ECO:0000256" key="12">
    <source>
        <dbReference type="ARBA" id="ARBA00022753"/>
    </source>
</evidence>
<keyword evidence="13 21" id="KW-0106">Calcium</keyword>
<keyword evidence="11" id="KW-0677">Repeat</keyword>
<dbReference type="PROSITE" id="PS50268">
    <property type="entry name" value="CADHERIN_2"/>
    <property type="match status" value="4"/>
</dbReference>
<organism evidence="28">
    <name type="scientific">Iconisemion striatum</name>
    <dbReference type="NCBI Taxonomy" id="60296"/>
    <lineage>
        <taxon>Eukaryota</taxon>
        <taxon>Metazoa</taxon>
        <taxon>Chordata</taxon>
        <taxon>Craniata</taxon>
        <taxon>Vertebrata</taxon>
        <taxon>Euteleostomi</taxon>
        <taxon>Actinopterygii</taxon>
        <taxon>Neopterygii</taxon>
        <taxon>Teleostei</taxon>
        <taxon>Neoteleostei</taxon>
        <taxon>Acanthomorphata</taxon>
        <taxon>Ovalentaria</taxon>
        <taxon>Atherinomorphae</taxon>
        <taxon>Cyprinodontiformes</taxon>
        <taxon>Nothobranchiidae</taxon>
        <taxon>Iconisemion</taxon>
    </lineage>
</organism>
<dbReference type="FunFam" id="2.60.40.60:FF:000011">
    <property type="entry name" value="Cadherin 1"/>
    <property type="match status" value="1"/>
</dbReference>
<feature type="domain" description="Cadherin" evidence="27">
    <location>
        <begin position="509"/>
        <end position="616"/>
    </location>
</feature>
<dbReference type="SMART" id="SM00112">
    <property type="entry name" value="CA"/>
    <property type="match status" value="4"/>
</dbReference>
<evidence type="ECO:0000256" key="8">
    <source>
        <dbReference type="ARBA" id="ARBA00022692"/>
    </source>
</evidence>
<evidence type="ECO:0000256" key="7">
    <source>
        <dbReference type="ARBA" id="ARBA00022490"/>
    </source>
</evidence>